<sequence length="840" mass="94734">MHLPLTCPKWLPFVVLWISIGIDPHGRFAQSAEPAAQPDQQATAKQIEFFESKIRPVLVDHCYECHSDDEQESGLRVDTLEGMLQGGHAGASIVPGKPQRSLFITAVGYRDNDLRMPPEGKLSDAQVADISRWIEMGAPHPDSGSVKLIRRTGDVDLDEGRQHWAFQPPVRTTPPEIDGMTTAVAASDRHSGWIDNPVDAFIIAGLQRTGLTRVPAADKLTLIRRATFDLIGLPPTVEEIDQFLADDSDQAFARVVDRLLASPHYGERWGRHWLDIARYADSNGVDENVAHGNAWRYRDYVVDAFNNDKPYDQFVVQQLAGDLLPDSDSYQQRNERLIATGFLVLGPKFLAEQDEAKMEMDIIDEQIDTIGRSMMGLTLGCARCHTHKFDPISHHDYYGLAGIFKSTQTMDSYKTVAVWHENEIASPQQLQQQECFDRKVESKQKRIDQFIADATETLEPKQQELALAEREKLFDQSTTGKLKTLRDELVELKKEAPELPKAMGVIDGEVADTSIHLRGSHLTLGDVVPRRFPQVLVPTDQSELPDDRSGRLEFARWLASPDHPLTARVMVNRIWRGHFGKGLVTTVDNFGIQGSPPSHPQLLDWLATEFVERGWSVKSMHRTIMLSQTYQMASDYDPKNIELDPENQWYWRQNLRRLEAEAIRDGLLAISGKLDLKTGGSELAYDNRAYVFNHTSDDKSSYDTVRRSIYVPVIRNHLYDMFRLFDYSDASVLTGDRNVSTVAPQALFMMNSDLMGEIADSVADRILGMSTDFDQRIQAIYRQTFGRPASEHDVAIARQFIDAFPAESADQGTNATDANRKAWQAYCQAVLSSSEFLYVR</sequence>
<dbReference type="InterPro" id="IPR022655">
    <property type="entry name" value="DUF1553"/>
</dbReference>
<dbReference type="RefSeq" id="WP_145171626.1">
    <property type="nucleotide sequence ID" value="NZ_CP036525.1"/>
</dbReference>
<evidence type="ECO:0000259" key="3">
    <source>
        <dbReference type="Pfam" id="PF07635"/>
    </source>
</evidence>
<evidence type="ECO:0000313" key="5">
    <source>
        <dbReference type="Proteomes" id="UP000318538"/>
    </source>
</evidence>
<feature type="domain" description="DUF1553" evidence="2">
    <location>
        <begin position="550"/>
        <end position="800"/>
    </location>
</feature>
<reference evidence="4 5" key="1">
    <citation type="submission" date="2019-02" db="EMBL/GenBank/DDBJ databases">
        <title>Deep-cultivation of Planctomycetes and their phenomic and genomic characterization uncovers novel biology.</title>
        <authorList>
            <person name="Wiegand S."/>
            <person name="Jogler M."/>
            <person name="Boedeker C."/>
            <person name="Pinto D."/>
            <person name="Vollmers J."/>
            <person name="Rivas-Marin E."/>
            <person name="Kohn T."/>
            <person name="Peeters S.H."/>
            <person name="Heuer A."/>
            <person name="Rast P."/>
            <person name="Oberbeckmann S."/>
            <person name="Bunk B."/>
            <person name="Jeske O."/>
            <person name="Meyerdierks A."/>
            <person name="Storesund J.E."/>
            <person name="Kallscheuer N."/>
            <person name="Luecker S."/>
            <person name="Lage O.M."/>
            <person name="Pohl T."/>
            <person name="Merkel B.J."/>
            <person name="Hornburger P."/>
            <person name="Mueller R.-W."/>
            <person name="Bruemmer F."/>
            <person name="Labrenz M."/>
            <person name="Spormann A.M."/>
            <person name="Op den Camp H."/>
            <person name="Overmann J."/>
            <person name="Amann R."/>
            <person name="Jetten M.S.M."/>
            <person name="Mascher T."/>
            <person name="Medema M.H."/>
            <person name="Devos D.P."/>
            <person name="Kaster A.-K."/>
            <person name="Ovreas L."/>
            <person name="Rohde M."/>
            <person name="Galperin M.Y."/>
            <person name="Jogler C."/>
        </authorList>
    </citation>
    <scope>NUCLEOTIDE SEQUENCE [LARGE SCALE GENOMIC DNA]</scope>
    <source>
        <strain evidence="4 5">K22_7</strain>
    </source>
</reference>
<proteinExistence type="predicted"/>
<dbReference type="GO" id="GO:0020037">
    <property type="term" value="F:heme binding"/>
    <property type="evidence" value="ECO:0007669"/>
    <property type="project" value="InterPro"/>
</dbReference>
<dbReference type="KEGG" id="rlc:K227x_38840"/>
<dbReference type="OrthoDB" id="127107at2"/>
<protein>
    <submittedName>
        <fullName evidence="4">Planctomycete cytochrome C</fullName>
    </submittedName>
</protein>
<evidence type="ECO:0000259" key="1">
    <source>
        <dbReference type="Pfam" id="PF07583"/>
    </source>
</evidence>
<gene>
    <name evidence="4" type="ORF">K227x_38840</name>
</gene>
<dbReference type="InterPro" id="IPR036909">
    <property type="entry name" value="Cyt_c-like_dom_sf"/>
</dbReference>
<dbReference type="GO" id="GO:0009055">
    <property type="term" value="F:electron transfer activity"/>
    <property type="evidence" value="ECO:0007669"/>
    <property type="project" value="InterPro"/>
</dbReference>
<feature type="domain" description="DUF1549" evidence="1">
    <location>
        <begin position="197"/>
        <end position="408"/>
    </location>
</feature>
<keyword evidence="5" id="KW-1185">Reference proteome</keyword>
<feature type="domain" description="Cytochrome C Planctomycete-type" evidence="3">
    <location>
        <begin position="62"/>
        <end position="120"/>
    </location>
</feature>
<evidence type="ECO:0000259" key="2">
    <source>
        <dbReference type="Pfam" id="PF07587"/>
    </source>
</evidence>
<dbReference type="InterPro" id="IPR011444">
    <property type="entry name" value="DUF1549"/>
</dbReference>
<dbReference type="PANTHER" id="PTHR35889:SF3">
    <property type="entry name" value="F-BOX DOMAIN-CONTAINING PROTEIN"/>
    <property type="match status" value="1"/>
</dbReference>
<organism evidence="4 5">
    <name type="scientific">Rubripirellula lacrimiformis</name>
    <dbReference type="NCBI Taxonomy" id="1930273"/>
    <lineage>
        <taxon>Bacteria</taxon>
        <taxon>Pseudomonadati</taxon>
        <taxon>Planctomycetota</taxon>
        <taxon>Planctomycetia</taxon>
        <taxon>Pirellulales</taxon>
        <taxon>Pirellulaceae</taxon>
        <taxon>Rubripirellula</taxon>
    </lineage>
</organism>
<dbReference type="AlphaFoldDB" id="A0A517NEC5"/>
<dbReference type="InterPro" id="IPR011429">
    <property type="entry name" value="Cyt_c_Planctomycete-type"/>
</dbReference>
<dbReference type="Pfam" id="PF07583">
    <property type="entry name" value="PSCyt2"/>
    <property type="match status" value="1"/>
</dbReference>
<accession>A0A517NEC5</accession>
<dbReference type="EMBL" id="CP036525">
    <property type="protein sequence ID" value="QDT05484.1"/>
    <property type="molecule type" value="Genomic_DNA"/>
</dbReference>
<dbReference type="Proteomes" id="UP000318538">
    <property type="component" value="Chromosome"/>
</dbReference>
<dbReference type="Pfam" id="PF07587">
    <property type="entry name" value="PSD1"/>
    <property type="match status" value="1"/>
</dbReference>
<dbReference type="Pfam" id="PF07635">
    <property type="entry name" value="PSCyt1"/>
    <property type="match status" value="1"/>
</dbReference>
<name>A0A517NEC5_9BACT</name>
<dbReference type="PANTHER" id="PTHR35889">
    <property type="entry name" value="CYCLOINULO-OLIGOSACCHARIDE FRUCTANOTRANSFERASE-RELATED"/>
    <property type="match status" value="1"/>
</dbReference>
<dbReference type="SUPFAM" id="SSF46626">
    <property type="entry name" value="Cytochrome c"/>
    <property type="match status" value="1"/>
</dbReference>
<evidence type="ECO:0000313" key="4">
    <source>
        <dbReference type="EMBL" id="QDT05484.1"/>
    </source>
</evidence>